<accession>A0A6P5YBN9</accession>
<dbReference type="InterPro" id="IPR008962">
    <property type="entry name" value="PapD-like_sf"/>
</dbReference>
<reference evidence="4" key="1">
    <citation type="submission" date="2025-08" db="UniProtKB">
        <authorList>
            <consortium name="RefSeq"/>
        </authorList>
    </citation>
    <scope>IDENTIFICATION</scope>
    <source>
        <tissue evidence="4">Fruit stalk</tissue>
    </source>
</reference>
<dbReference type="OrthoDB" id="264603at2759"/>
<dbReference type="RefSeq" id="XP_022737939.1">
    <property type="nucleotide sequence ID" value="XM_022882204.1"/>
</dbReference>
<gene>
    <name evidence="4" type="primary">LOC111290749</name>
</gene>
<name>A0A6P5YBN9_DURZI</name>
<dbReference type="GO" id="GO:0005789">
    <property type="term" value="C:endoplasmic reticulum membrane"/>
    <property type="evidence" value="ECO:0007669"/>
    <property type="project" value="InterPro"/>
</dbReference>
<proteinExistence type="inferred from homology"/>
<evidence type="ECO:0000259" key="2">
    <source>
        <dbReference type="PROSITE" id="PS50202"/>
    </source>
</evidence>
<dbReference type="PROSITE" id="PS50202">
    <property type="entry name" value="MSP"/>
    <property type="match status" value="2"/>
</dbReference>
<comment type="similarity">
    <text evidence="1">Belongs to the VAMP-associated protein (VAP) (TC 9.B.17) family.</text>
</comment>
<dbReference type="InterPro" id="IPR013783">
    <property type="entry name" value="Ig-like_fold"/>
</dbReference>
<dbReference type="Proteomes" id="UP000515121">
    <property type="component" value="Unplaced"/>
</dbReference>
<feature type="domain" description="MSP" evidence="2">
    <location>
        <begin position="209"/>
        <end position="329"/>
    </location>
</feature>
<dbReference type="GO" id="GO:0005886">
    <property type="term" value="C:plasma membrane"/>
    <property type="evidence" value="ECO:0007669"/>
    <property type="project" value="TreeGrafter"/>
</dbReference>
<dbReference type="SUPFAM" id="SSF49354">
    <property type="entry name" value="PapD-like"/>
    <property type="match status" value="3"/>
</dbReference>
<dbReference type="FunFam" id="2.60.40.10:FF:000813">
    <property type="entry name" value="Vesicle-associated protein 1-1"/>
    <property type="match status" value="2"/>
</dbReference>
<feature type="domain" description="MSP" evidence="2">
    <location>
        <begin position="35"/>
        <end position="163"/>
    </location>
</feature>
<dbReference type="PANTHER" id="PTHR10809:SF42">
    <property type="entry name" value="VESICLE-ASSOCIATED PROTEIN 2-1"/>
    <property type="match status" value="1"/>
</dbReference>
<dbReference type="Gene3D" id="2.60.40.10">
    <property type="entry name" value="Immunoglobulins"/>
    <property type="match status" value="3"/>
</dbReference>
<organism evidence="3 4">
    <name type="scientific">Durio zibethinus</name>
    <name type="common">Durian</name>
    <dbReference type="NCBI Taxonomy" id="66656"/>
    <lineage>
        <taxon>Eukaryota</taxon>
        <taxon>Viridiplantae</taxon>
        <taxon>Streptophyta</taxon>
        <taxon>Embryophyta</taxon>
        <taxon>Tracheophyta</taxon>
        <taxon>Spermatophyta</taxon>
        <taxon>Magnoliopsida</taxon>
        <taxon>eudicotyledons</taxon>
        <taxon>Gunneridae</taxon>
        <taxon>Pentapetalae</taxon>
        <taxon>rosids</taxon>
        <taxon>malvids</taxon>
        <taxon>Malvales</taxon>
        <taxon>Malvaceae</taxon>
        <taxon>Helicteroideae</taxon>
        <taxon>Durio</taxon>
    </lineage>
</organism>
<keyword evidence="3" id="KW-1185">Reference proteome</keyword>
<dbReference type="GO" id="GO:0061817">
    <property type="term" value="P:endoplasmic reticulum-plasma membrane tethering"/>
    <property type="evidence" value="ECO:0007669"/>
    <property type="project" value="TreeGrafter"/>
</dbReference>
<dbReference type="KEGG" id="dzi:111290749"/>
<dbReference type="Pfam" id="PF00635">
    <property type="entry name" value="Motile_Sperm"/>
    <property type="match status" value="3"/>
</dbReference>
<sequence length="402" mass="45650">MFSIEPKKQSSCDLELVNNTEHHGAIKVKTTLSSKYCVRPHIGVLLPWDSCIIEVEPKKQSSGDLKVVNNTEHHVAFKVKTTAPKNYCVRPFRGVVLPWNSCVIRITRQAQQEYPPDMQCKDKFMLQSTIVPPNTKVQNLPADTFNKERAKEIEEYKLKVFFLSPSIQGNSKGEGLKSSTLQIPYSNSGVKIDLRGGVLVITAIDDNQLISVHPNDLKFIIEPKKQSSCDLKVVNNAEHHVAFKVNTTAPKNYCVRPNRGVVLPWNSCVIRITRQAQREYPPDMQCKDKFMLQSTIVSPNTNVHDLPADTFNKERGKKIQEYKLKVFFVSPSAQGNSKDEGLKSSTLQIPYSNSAVQHPKDARDAAVQLTLQLQQKLDFLKKRINNLVFHKLLRRPRQPRNE</sequence>
<dbReference type="AlphaFoldDB" id="A0A6P5YBN9"/>
<dbReference type="GeneID" id="111290749"/>
<dbReference type="PANTHER" id="PTHR10809">
    <property type="entry name" value="VESICLE-ASSOCIATED MEMBRANE PROTEIN-ASSOCIATED PROTEIN"/>
    <property type="match status" value="1"/>
</dbReference>
<evidence type="ECO:0000313" key="3">
    <source>
        <dbReference type="Proteomes" id="UP000515121"/>
    </source>
</evidence>
<evidence type="ECO:0000256" key="1">
    <source>
        <dbReference type="ARBA" id="ARBA00008932"/>
    </source>
</evidence>
<dbReference type="GO" id="GO:0090158">
    <property type="term" value="P:endoplasmic reticulum membrane organization"/>
    <property type="evidence" value="ECO:0007669"/>
    <property type="project" value="TreeGrafter"/>
</dbReference>
<dbReference type="InterPro" id="IPR016763">
    <property type="entry name" value="VAP"/>
</dbReference>
<evidence type="ECO:0000313" key="4">
    <source>
        <dbReference type="RefSeq" id="XP_022737939.1"/>
    </source>
</evidence>
<dbReference type="InterPro" id="IPR000535">
    <property type="entry name" value="MSP_dom"/>
</dbReference>
<protein>
    <submittedName>
        <fullName evidence="4">Vesicle-associated protein 1-4-like isoform X1</fullName>
    </submittedName>
</protein>